<dbReference type="InterPro" id="IPR051091">
    <property type="entry name" value="O-Glucosyltr/Glycosyltrsf_90"/>
</dbReference>
<protein>
    <submittedName>
        <fullName evidence="4">Family 90 glycosyltransferase</fullName>
    </submittedName>
</protein>
<keyword evidence="4" id="KW-0808">Transferase</keyword>
<organism evidence="5">
    <name type="scientific">Melampsora larici-populina (strain 98AG31 / pathotype 3-4-7)</name>
    <name type="common">Poplar leaf rust fungus</name>
    <dbReference type="NCBI Taxonomy" id="747676"/>
    <lineage>
        <taxon>Eukaryota</taxon>
        <taxon>Fungi</taxon>
        <taxon>Dikarya</taxon>
        <taxon>Basidiomycota</taxon>
        <taxon>Pucciniomycotina</taxon>
        <taxon>Pucciniomycetes</taxon>
        <taxon>Pucciniales</taxon>
        <taxon>Melampsoraceae</taxon>
        <taxon>Melampsora</taxon>
    </lineage>
</organism>
<dbReference type="InParanoid" id="F4RW32"/>
<dbReference type="VEuPathDB" id="FungiDB:MELLADRAFT_109321"/>
<evidence type="ECO:0000256" key="2">
    <source>
        <dbReference type="SAM" id="Phobius"/>
    </source>
</evidence>
<dbReference type="Pfam" id="PF05686">
    <property type="entry name" value="Glyco_transf_90"/>
    <property type="match status" value="1"/>
</dbReference>
<keyword evidence="2" id="KW-1133">Transmembrane helix</keyword>
<keyword evidence="2" id="KW-0812">Transmembrane</keyword>
<reference evidence="5" key="1">
    <citation type="journal article" date="2011" name="Proc. Natl. Acad. Sci. U.S.A.">
        <title>Obligate biotrophy features unraveled by the genomic analysis of rust fungi.</title>
        <authorList>
            <person name="Duplessis S."/>
            <person name="Cuomo C.A."/>
            <person name="Lin Y.-C."/>
            <person name="Aerts A."/>
            <person name="Tisserant E."/>
            <person name="Veneault-Fourrey C."/>
            <person name="Joly D.L."/>
            <person name="Hacquard S."/>
            <person name="Amselem J."/>
            <person name="Cantarel B.L."/>
            <person name="Chiu R."/>
            <person name="Coutinho P.M."/>
            <person name="Feau N."/>
            <person name="Field M."/>
            <person name="Frey P."/>
            <person name="Gelhaye E."/>
            <person name="Goldberg J."/>
            <person name="Grabherr M.G."/>
            <person name="Kodira C.D."/>
            <person name="Kohler A."/>
            <person name="Kuees U."/>
            <person name="Lindquist E.A."/>
            <person name="Lucas S.M."/>
            <person name="Mago R."/>
            <person name="Mauceli E."/>
            <person name="Morin E."/>
            <person name="Murat C."/>
            <person name="Pangilinan J.L."/>
            <person name="Park R."/>
            <person name="Pearson M."/>
            <person name="Quesneville H."/>
            <person name="Rouhier N."/>
            <person name="Sakthikumar S."/>
            <person name="Salamov A.A."/>
            <person name="Schmutz J."/>
            <person name="Selles B."/>
            <person name="Shapiro H."/>
            <person name="Tanguay P."/>
            <person name="Tuskan G.A."/>
            <person name="Henrissat B."/>
            <person name="Van de Peer Y."/>
            <person name="Rouze P."/>
            <person name="Ellis J.G."/>
            <person name="Dodds P.N."/>
            <person name="Schein J.E."/>
            <person name="Zhong S."/>
            <person name="Hamelin R.C."/>
            <person name="Grigoriev I.V."/>
            <person name="Szabo L.J."/>
            <person name="Martin F."/>
        </authorList>
    </citation>
    <scope>NUCLEOTIDE SEQUENCE [LARGE SCALE GENOMIC DNA]</scope>
    <source>
        <strain evidence="5">98AG31 / pathotype 3-4-7</strain>
    </source>
</reference>
<dbReference type="Proteomes" id="UP000001072">
    <property type="component" value="Unassembled WGS sequence"/>
</dbReference>
<accession>F4RW32</accession>
<feature type="transmembrane region" description="Helical" evidence="2">
    <location>
        <begin position="25"/>
        <end position="44"/>
    </location>
</feature>
<feature type="region of interest" description="Disordered" evidence="1">
    <location>
        <begin position="98"/>
        <end position="123"/>
    </location>
</feature>
<dbReference type="GO" id="GO:0016740">
    <property type="term" value="F:transferase activity"/>
    <property type="evidence" value="ECO:0007669"/>
    <property type="project" value="UniProtKB-KW"/>
</dbReference>
<dbReference type="PANTHER" id="PTHR12203:SF118">
    <property type="entry name" value="BETA-1,2-XYLOSYLTRANSFERASE 1"/>
    <property type="match status" value="1"/>
</dbReference>
<evidence type="ECO:0000313" key="5">
    <source>
        <dbReference type="Proteomes" id="UP000001072"/>
    </source>
</evidence>
<feature type="domain" description="Glycosyl transferase CAP10" evidence="3">
    <location>
        <begin position="391"/>
        <end position="652"/>
    </location>
</feature>
<dbReference type="eggNOG" id="KOG2458">
    <property type="taxonomic scope" value="Eukaryota"/>
</dbReference>
<dbReference type="PANTHER" id="PTHR12203">
    <property type="entry name" value="KDEL LYS-ASP-GLU-LEU CONTAINING - RELATED"/>
    <property type="match status" value="1"/>
</dbReference>
<proteinExistence type="predicted"/>
<gene>
    <name evidence="4" type="ORF">MELLADRAFT_109321</name>
</gene>
<keyword evidence="5" id="KW-1185">Reference proteome</keyword>
<dbReference type="InterPro" id="IPR006598">
    <property type="entry name" value="CAP10"/>
</dbReference>
<keyword evidence="2" id="KW-0472">Membrane</keyword>
<evidence type="ECO:0000313" key="4">
    <source>
        <dbReference type="EMBL" id="EGG03480.1"/>
    </source>
</evidence>
<evidence type="ECO:0000259" key="3">
    <source>
        <dbReference type="SMART" id="SM00672"/>
    </source>
</evidence>
<name>F4RW32_MELLP</name>
<dbReference type="OrthoDB" id="541052at2759"/>
<dbReference type="SMART" id="SM00672">
    <property type="entry name" value="CAP10"/>
    <property type="match status" value="1"/>
</dbReference>
<evidence type="ECO:0000256" key="1">
    <source>
        <dbReference type="SAM" id="MobiDB-lite"/>
    </source>
</evidence>
<dbReference type="AlphaFoldDB" id="F4RW32"/>
<dbReference type="EMBL" id="GL883124">
    <property type="protein sequence ID" value="EGG03480.1"/>
    <property type="molecule type" value="Genomic_DNA"/>
</dbReference>
<dbReference type="HOGENOM" id="CLU_005027_3_1_1"/>
<dbReference type="GeneID" id="18923729"/>
<sequence>MRIWNDFKRYSRIGENHEGSSKGEFYFYILGWCIISLVIGFLLLPPTSIITTRATKYDKFENPSLQTWISSLSVPKTSKLLANKVKSAKLFASHSSSIKPSISSQSDRKKQFNQPSNVLPPNPEDILSPIQFPMVPIDTLNTTATGLTYHPDGRLLLQFPASSPLEAHPIMTLIERAKVEWEAKVDRQSKTLKEAVLEYKRRYGRKPPAGFDRWFSFAQENKVILVDEYDQISRDLYPFWALPPDELRTRAESIDLKHTRTFKLNFNNGTITRESELERASALVDLCSMFNDHYTKAKLQPITILMEEDDSAQILLGWDQSRRLFELSRSKQFLPKEYKVQNDRHLKGWDANCPPTSTIRTKQNQTIPNNHSWIYHHRRAMDICNTDPKRIDLHGVTATAPPGPRPLVPLFAFSKNSLHADILVTPLEQYLSHYPGKEIPWEKRPYNKLYWRGSTTGTDFSDRNPKWRTSQRMRLYELTHQKTNQSKILVGGTNETDAVKEIEIERSLLNEKYFNITFVNKPIQCEEPVCSQMAKLINFVPRVKPEDVLEYKYVLDVDGNGWSGRFHRLLSGKHLVIKSTIFPEWYTDRIQAWYHYVPSKIDYQDLYDITSFFIDGQDHLAERIATQGQQWAKDSWRKEDMAAYMFRLILEWNRIYHRKQDGSSNDFDLE</sequence>
<dbReference type="RefSeq" id="XP_007413274.1">
    <property type="nucleotide sequence ID" value="XM_007413212.1"/>
</dbReference>
<dbReference type="KEGG" id="mlr:MELLADRAFT_109321"/>